<sequence length="442" mass="47833">MSALRLAARLSRDEQLRRGVQHYARKGSWPGQIMPSREEPKVSSVQRDAPRAPRYGAELVKGQHVLRGVRATGTSPSVTLVLPEVDTARIYAGVKTAITAAGHVAAALGRPLRVVPLVEPAAGSSAEQLGAWLRTNVQDGDALAARVSLVAAGRLAEDPPHPEDVWVPTYWTTALAVADGVHTGLVDRQRVVYLVQDFEPAFNPWGDRYALAASTYRQGFAHLVNSQPLSRYLAAQLEQPVDERHVFAPDVDLEPVRAAAAAWRPGDPAAPRVLFYARPRHPRNLYRIGLEALRIWVDRLARDGVRPQVVAAGDDVEPVDLGNGLLLQGVGKVSLQEYYAMLSRVDVGLALMHSPHPSHLPLELAGAGVPTVTNTLGSYRSAWQPGLVLADPEPRALADGLAEAWRRAAGLERHEPADPQGLGRPLPDAVRDLLRDRGLLGA</sequence>
<feature type="domain" description="WsaF N-terminal" evidence="2">
    <location>
        <begin position="79"/>
        <end position="219"/>
    </location>
</feature>
<dbReference type="InterPro" id="IPR055050">
    <property type="entry name" value="WsaF_C"/>
</dbReference>
<proteinExistence type="predicted"/>
<dbReference type="InterPro" id="IPR048510">
    <property type="entry name" value="WsaF_N"/>
</dbReference>
<dbReference type="Gene3D" id="3.40.50.11090">
    <property type="match status" value="1"/>
</dbReference>
<dbReference type="EMBL" id="QZEZ01000005">
    <property type="protein sequence ID" value="RJK95352.1"/>
    <property type="molecule type" value="Genomic_DNA"/>
</dbReference>
<evidence type="ECO:0000256" key="1">
    <source>
        <dbReference type="SAM" id="MobiDB-lite"/>
    </source>
</evidence>
<dbReference type="Pfam" id="PF21374">
    <property type="entry name" value="WsaF_N"/>
    <property type="match status" value="1"/>
</dbReference>
<organism evidence="4 5">
    <name type="scientific">Vallicoccus soli</name>
    <dbReference type="NCBI Taxonomy" id="2339232"/>
    <lineage>
        <taxon>Bacteria</taxon>
        <taxon>Bacillati</taxon>
        <taxon>Actinomycetota</taxon>
        <taxon>Actinomycetes</taxon>
        <taxon>Motilibacterales</taxon>
        <taxon>Vallicoccaceae</taxon>
        <taxon>Vallicoccus</taxon>
    </lineage>
</organism>
<feature type="region of interest" description="Disordered" evidence="1">
    <location>
        <begin position="27"/>
        <end position="50"/>
    </location>
</feature>
<accession>A0A3A3ZIR6</accession>
<dbReference type="RefSeq" id="WP_119950705.1">
    <property type="nucleotide sequence ID" value="NZ_QZEZ01000005.1"/>
</dbReference>
<evidence type="ECO:0000313" key="4">
    <source>
        <dbReference type="EMBL" id="RJK95352.1"/>
    </source>
</evidence>
<keyword evidence="5" id="KW-1185">Reference proteome</keyword>
<evidence type="ECO:0000259" key="3">
    <source>
        <dbReference type="Pfam" id="PF22772"/>
    </source>
</evidence>
<dbReference type="Gene3D" id="3.40.50.2000">
    <property type="entry name" value="Glycogen Phosphorylase B"/>
    <property type="match status" value="1"/>
</dbReference>
<dbReference type="GO" id="GO:0030247">
    <property type="term" value="F:polysaccharide binding"/>
    <property type="evidence" value="ECO:0007669"/>
    <property type="project" value="InterPro"/>
</dbReference>
<evidence type="ECO:0000259" key="2">
    <source>
        <dbReference type="Pfam" id="PF21374"/>
    </source>
</evidence>
<dbReference type="SUPFAM" id="SSF53756">
    <property type="entry name" value="UDP-Glycosyltransferase/glycogen phosphorylase"/>
    <property type="match status" value="1"/>
</dbReference>
<protein>
    <recommendedName>
        <fullName evidence="6">Glycosyltransferase family 1 protein</fullName>
    </recommendedName>
</protein>
<reference evidence="4 5" key="1">
    <citation type="submission" date="2018-09" db="EMBL/GenBank/DDBJ databases">
        <title>YIM 75000 draft genome.</title>
        <authorList>
            <person name="Tang S."/>
            <person name="Feng Y."/>
        </authorList>
    </citation>
    <scope>NUCLEOTIDE SEQUENCE [LARGE SCALE GENOMIC DNA]</scope>
    <source>
        <strain evidence="4 5">YIM 75000</strain>
    </source>
</reference>
<evidence type="ECO:0008006" key="6">
    <source>
        <dbReference type="Google" id="ProtNLM"/>
    </source>
</evidence>
<dbReference type="AlphaFoldDB" id="A0A3A3ZIR6"/>
<evidence type="ECO:0000313" key="5">
    <source>
        <dbReference type="Proteomes" id="UP000265614"/>
    </source>
</evidence>
<gene>
    <name evidence="4" type="ORF">D5H78_11855</name>
</gene>
<comment type="caution">
    <text evidence="4">The sequence shown here is derived from an EMBL/GenBank/DDBJ whole genome shotgun (WGS) entry which is preliminary data.</text>
</comment>
<dbReference type="Proteomes" id="UP000265614">
    <property type="component" value="Unassembled WGS sequence"/>
</dbReference>
<name>A0A3A3ZIR6_9ACTN</name>
<dbReference type="Pfam" id="PF22772">
    <property type="entry name" value="WsaF_C"/>
    <property type="match status" value="1"/>
</dbReference>
<feature type="domain" description="WsaF C-terminal" evidence="3">
    <location>
        <begin position="272"/>
        <end position="401"/>
    </location>
</feature>